<dbReference type="Proteomes" id="UP001242314">
    <property type="component" value="Unassembled WGS sequence"/>
</dbReference>
<evidence type="ECO:0000313" key="1">
    <source>
        <dbReference type="EMBL" id="MDP4482651.1"/>
    </source>
</evidence>
<gene>
    <name evidence="1" type="ORF">QDH73_01145</name>
</gene>
<keyword evidence="2" id="KW-1185">Reference proteome</keyword>
<proteinExistence type="predicted"/>
<dbReference type="EMBL" id="JASGWX010000001">
    <property type="protein sequence ID" value="MDP4482651.1"/>
    <property type="molecule type" value="Genomic_DNA"/>
</dbReference>
<sequence>MFKKKINEDLKKLSKHESEIEKMLGDIKISCWVLVIPEVRTKELLKYCKSKEKKIPQLSYSIPKGISVKIETDDSFPSGSIFSRRYIGEEINVDISDINTEITEIWKSENSTFFDNICRKTNKFSESDLERLRTSLIRQYMQVEELMDAYRDQFPDLYTEVTSIAIVNLEALKNESLFVRDEPKNILMSLLQKNRDSIKTIEQSISNNNIEIFSSGLIARWLAECKMDFIINE</sequence>
<organism evidence="1 2">
    <name type="scientific">Pseudoalteromonas distincta</name>
    <dbReference type="NCBI Taxonomy" id="77608"/>
    <lineage>
        <taxon>Bacteria</taxon>
        <taxon>Pseudomonadati</taxon>
        <taxon>Pseudomonadota</taxon>
        <taxon>Gammaproteobacteria</taxon>
        <taxon>Alteromonadales</taxon>
        <taxon>Pseudoalteromonadaceae</taxon>
        <taxon>Pseudoalteromonas</taxon>
    </lineage>
</organism>
<evidence type="ECO:0000313" key="2">
    <source>
        <dbReference type="Proteomes" id="UP001242314"/>
    </source>
</evidence>
<dbReference type="RefSeq" id="WP_039485254.1">
    <property type="nucleotide sequence ID" value="NZ_JWIG01000001.1"/>
</dbReference>
<name>A0ABT9G9W5_9GAMM</name>
<reference evidence="1 2" key="1">
    <citation type="submission" date="2023-04" db="EMBL/GenBank/DDBJ databases">
        <title>Novel Pseudoalteromonas species isolated from Pacific coral.</title>
        <authorList>
            <person name="Videau P."/>
            <person name="Shlafstein M.D."/>
            <person name="Oline D.K."/>
            <person name="Strangman W.K."/>
            <person name="Hahnke R.L."/>
            <person name="Saw J.H."/>
            <person name="Ushijima B."/>
        </authorList>
    </citation>
    <scope>NUCLEOTIDE SEQUENCE [LARGE SCALE GENOMIC DNA]</scope>
    <source>
        <strain evidence="1 2">LMG 14908</strain>
    </source>
</reference>
<protein>
    <submittedName>
        <fullName evidence="1">Uncharacterized protein</fullName>
    </submittedName>
</protein>
<accession>A0ABT9G9W5</accession>
<comment type="caution">
    <text evidence="1">The sequence shown here is derived from an EMBL/GenBank/DDBJ whole genome shotgun (WGS) entry which is preliminary data.</text>
</comment>